<dbReference type="PANTHER" id="PTHR24095:SF14">
    <property type="entry name" value="ACETYL-COENZYME A SYNTHETASE 1"/>
    <property type="match status" value="1"/>
</dbReference>
<feature type="domain" description="AMP-binding enzyme C-terminal" evidence="8">
    <location>
        <begin position="540"/>
        <end position="615"/>
    </location>
</feature>
<keyword evidence="3" id="KW-0436">Ligase</keyword>
<evidence type="ECO:0000256" key="5">
    <source>
        <dbReference type="ARBA" id="ARBA00022840"/>
    </source>
</evidence>
<dbReference type="GO" id="GO:0005524">
    <property type="term" value="F:ATP binding"/>
    <property type="evidence" value="ECO:0007669"/>
    <property type="project" value="UniProtKB-KW"/>
</dbReference>
<dbReference type="PANTHER" id="PTHR24095">
    <property type="entry name" value="ACETYL-COENZYME A SYNTHETASE"/>
    <property type="match status" value="1"/>
</dbReference>
<keyword evidence="6" id="KW-0007">Acetylation</keyword>
<evidence type="ECO:0000256" key="4">
    <source>
        <dbReference type="ARBA" id="ARBA00022741"/>
    </source>
</evidence>
<evidence type="ECO:0000256" key="2">
    <source>
        <dbReference type="ARBA" id="ARBA00013275"/>
    </source>
</evidence>
<evidence type="ECO:0000256" key="3">
    <source>
        <dbReference type="ARBA" id="ARBA00022598"/>
    </source>
</evidence>
<dbReference type="InterPro" id="IPR032387">
    <property type="entry name" value="ACAS_N"/>
</dbReference>
<dbReference type="Gene3D" id="3.30.300.30">
    <property type="match status" value="1"/>
</dbReference>
<accession>A0A3M8DGA1</accession>
<dbReference type="InterPro" id="IPR045851">
    <property type="entry name" value="AMP-bd_C_sf"/>
</dbReference>
<name>A0A3M8DGA1_9BACL</name>
<dbReference type="InterPro" id="IPR042099">
    <property type="entry name" value="ANL_N_sf"/>
</dbReference>
<dbReference type="Pfam" id="PF16177">
    <property type="entry name" value="ACAS_N"/>
    <property type="match status" value="1"/>
</dbReference>
<reference evidence="10 11" key="1">
    <citation type="submission" date="2018-10" db="EMBL/GenBank/DDBJ databases">
        <title>Phylogenomics of Brevibacillus.</title>
        <authorList>
            <person name="Dunlap C."/>
        </authorList>
    </citation>
    <scope>NUCLEOTIDE SEQUENCE [LARGE SCALE GENOMIC DNA]</scope>
    <source>
        <strain evidence="10 11">JCM 15774</strain>
    </source>
</reference>
<evidence type="ECO:0000256" key="1">
    <source>
        <dbReference type="ARBA" id="ARBA00006432"/>
    </source>
</evidence>
<dbReference type="InterPro" id="IPR025110">
    <property type="entry name" value="AMP-bd_C"/>
</dbReference>
<dbReference type="Pfam" id="PF13193">
    <property type="entry name" value="AMP-binding_C"/>
    <property type="match status" value="1"/>
</dbReference>
<evidence type="ECO:0000259" key="9">
    <source>
        <dbReference type="Pfam" id="PF16177"/>
    </source>
</evidence>
<organism evidence="10 11">
    <name type="scientific">Brevibacillus nitrificans</name>
    <dbReference type="NCBI Taxonomy" id="651560"/>
    <lineage>
        <taxon>Bacteria</taxon>
        <taxon>Bacillati</taxon>
        <taxon>Bacillota</taxon>
        <taxon>Bacilli</taxon>
        <taxon>Bacillales</taxon>
        <taxon>Paenibacillaceae</taxon>
        <taxon>Brevibacillus</taxon>
    </lineage>
</organism>
<dbReference type="Proteomes" id="UP000269573">
    <property type="component" value="Unassembled WGS sequence"/>
</dbReference>
<dbReference type="InterPro" id="IPR020845">
    <property type="entry name" value="AMP-binding_CS"/>
</dbReference>
<gene>
    <name evidence="10" type="ORF">EDM59_10505</name>
</gene>
<dbReference type="EMBL" id="RHHU01000005">
    <property type="protein sequence ID" value="RNB86599.1"/>
    <property type="molecule type" value="Genomic_DNA"/>
</dbReference>
<dbReference type="Pfam" id="PF00501">
    <property type="entry name" value="AMP-binding"/>
    <property type="match status" value="1"/>
</dbReference>
<feature type="domain" description="Acetyl-coenzyme A synthetase N-terminal" evidence="9">
    <location>
        <begin position="38"/>
        <end position="94"/>
    </location>
</feature>
<keyword evidence="5" id="KW-0067">ATP-binding</keyword>
<dbReference type="GO" id="GO:0006085">
    <property type="term" value="P:acetyl-CoA biosynthetic process"/>
    <property type="evidence" value="ECO:0007669"/>
    <property type="project" value="TreeGrafter"/>
</dbReference>
<keyword evidence="11" id="KW-1185">Reference proteome</keyword>
<evidence type="ECO:0000259" key="7">
    <source>
        <dbReference type="Pfam" id="PF00501"/>
    </source>
</evidence>
<evidence type="ECO:0000259" key="8">
    <source>
        <dbReference type="Pfam" id="PF13193"/>
    </source>
</evidence>
<evidence type="ECO:0000256" key="6">
    <source>
        <dbReference type="ARBA" id="ARBA00022990"/>
    </source>
</evidence>
<keyword evidence="4" id="KW-0547">Nucleotide-binding</keyword>
<dbReference type="InterPro" id="IPR000873">
    <property type="entry name" value="AMP-dep_synth/lig_dom"/>
</dbReference>
<dbReference type="SUPFAM" id="SSF56801">
    <property type="entry name" value="Acetyl-CoA synthetase-like"/>
    <property type="match status" value="1"/>
</dbReference>
<sequence>MEGNWMMRTRKVVWEPTLEQCEKSNLWRFMEQEQIPDYETLLRRSEEDVSWFWDAFIRFAGIEFARPYRRIVDGSKGLPWPEWFVDGKINLVHNFLDKWAEDDRTAKRPALLWEGEAKEERRFTFAELQREVNRFANTLNSLGVTRGDRVAIYMPMIPETVIALYGIYKAGAVAVPLFSGFGPEAVAVRLRDVEAKAVVTADGFYRGGQQVLLKHVLDKALDSSPSVKSVLVAERLGEKALLVPGRDWLWSDRMAQASDQYETIETDAEEPCMVSYSSGTTGSPKGIVHVHGGIAVKTAEVGMFIYDTQADDIFTMVTDFGWMMGQLPLFSAHSVAAPFLIYEGSPMHPHPGRLYEIIDKYKVSVFGAPATALRLLKTYAEAFREKADLSSLRILGHTGEPIDEETWSWYLSWTNGRAPIINGSGGTEVFAEILSSVCVAPQKATCLGATPAVGAKVVDELGNPVPAGKSGYLVFTVPQPAQTRGFWKNRQRYLDTYFPLGEQMWWQGDMVTVDEDGFWFHLGRADDVIKVSGRRTGPGELEDVVNQHPGVLEAAAIGVPHSVKGEAIVLFVVMKPGASLDASALKGHVASTLGKPYEPVELYAVSDLPKTRTQKIMRRLIKQRFLGEKLGDTSSLMNPAALESLPVRTKIDS</sequence>
<evidence type="ECO:0000313" key="11">
    <source>
        <dbReference type="Proteomes" id="UP000269573"/>
    </source>
</evidence>
<feature type="domain" description="AMP-dependent synthetase/ligase" evidence="7">
    <location>
        <begin position="103"/>
        <end position="479"/>
    </location>
</feature>
<evidence type="ECO:0000313" key="10">
    <source>
        <dbReference type="EMBL" id="RNB86599.1"/>
    </source>
</evidence>
<dbReference type="GO" id="GO:0003987">
    <property type="term" value="F:acetate-CoA ligase activity"/>
    <property type="evidence" value="ECO:0007669"/>
    <property type="project" value="UniProtKB-EC"/>
</dbReference>
<comment type="similarity">
    <text evidence="1">Belongs to the ATP-dependent AMP-binding enzyme family.</text>
</comment>
<dbReference type="Gene3D" id="3.40.50.12780">
    <property type="entry name" value="N-terminal domain of ligase-like"/>
    <property type="match status" value="1"/>
</dbReference>
<dbReference type="AlphaFoldDB" id="A0A3M8DGA1"/>
<dbReference type="PROSITE" id="PS00455">
    <property type="entry name" value="AMP_BINDING"/>
    <property type="match status" value="1"/>
</dbReference>
<protein>
    <recommendedName>
        <fullName evidence="2">acetate--CoA ligase</fullName>
        <ecNumber evidence="2">6.2.1.1</ecNumber>
    </recommendedName>
</protein>
<proteinExistence type="inferred from homology"/>
<dbReference type="EC" id="6.2.1.1" evidence="2"/>
<comment type="caution">
    <text evidence="10">The sequence shown here is derived from an EMBL/GenBank/DDBJ whole genome shotgun (WGS) entry which is preliminary data.</text>
</comment>